<name>A0ABV7N5F5_9STAP</name>
<evidence type="ECO:0000313" key="2">
    <source>
        <dbReference type="EMBL" id="MFC3387811.1"/>
    </source>
</evidence>
<proteinExistence type="predicted"/>
<evidence type="ECO:0000313" key="3">
    <source>
        <dbReference type="Proteomes" id="UP001595637"/>
    </source>
</evidence>
<reference evidence="3" key="1">
    <citation type="journal article" date="2019" name="Int. J. Syst. Evol. Microbiol.">
        <title>The Global Catalogue of Microorganisms (GCM) 10K type strain sequencing project: providing services to taxonomists for standard genome sequencing and annotation.</title>
        <authorList>
            <consortium name="The Broad Institute Genomics Platform"/>
            <consortium name="The Broad Institute Genome Sequencing Center for Infectious Disease"/>
            <person name="Wu L."/>
            <person name="Ma J."/>
        </authorList>
    </citation>
    <scope>NUCLEOTIDE SEQUENCE [LARGE SCALE GENOMIC DNA]</scope>
    <source>
        <strain evidence="3">CCM 7756</strain>
    </source>
</reference>
<accession>A0ABV7N5F5</accession>
<dbReference type="EMBL" id="JBHRVQ010000001">
    <property type="protein sequence ID" value="MFC3387811.1"/>
    <property type="molecule type" value="Genomic_DNA"/>
</dbReference>
<keyword evidence="1" id="KW-0472">Membrane</keyword>
<protein>
    <submittedName>
        <fullName evidence="2">Uncharacterized protein</fullName>
    </submittedName>
</protein>
<keyword evidence="1" id="KW-0812">Transmembrane</keyword>
<feature type="transmembrane region" description="Helical" evidence="1">
    <location>
        <begin position="5"/>
        <end position="26"/>
    </location>
</feature>
<dbReference type="RefSeq" id="WP_380652296.1">
    <property type="nucleotide sequence ID" value="NZ_JBHRVQ010000001.1"/>
</dbReference>
<organism evidence="2 3">
    <name type="scientific">Salinicoccus sesuvii</name>
    <dbReference type="NCBI Taxonomy" id="868281"/>
    <lineage>
        <taxon>Bacteria</taxon>
        <taxon>Bacillati</taxon>
        <taxon>Bacillota</taxon>
        <taxon>Bacilli</taxon>
        <taxon>Bacillales</taxon>
        <taxon>Staphylococcaceae</taxon>
        <taxon>Salinicoccus</taxon>
    </lineage>
</organism>
<sequence>MTRFLLNLILMGIVALAIYWLIMTFIPALSGFAIPLSLLLGITLGFFIYITIDNRIG</sequence>
<comment type="caution">
    <text evidence="2">The sequence shown here is derived from an EMBL/GenBank/DDBJ whole genome shotgun (WGS) entry which is preliminary data.</text>
</comment>
<dbReference type="Proteomes" id="UP001595637">
    <property type="component" value="Unassembled WGS sequence"/>
</dbReference>
<gene>
    <name evidence="2" type="ORF">ACFOEO_04260</name>
</gene>
<keyword evidence="3" id="KW-1185">Reference proteome</keyword>
<feature type="transmembrane region" description="Helical" evidence="1">
    <location>
        <begin position="32"/>
        <end position="52"/>
    </location>
</feature>
<keyword evidence="1" id="KW-1133">Transmembrane helix</keyword>
<evidence type="ECO:0000256" key="1">
    <source>
        <dbReference type="SAM" id="Phobius"/>
    </source>
</evidence>